<proteinExistence type="predicted"/>
<reference evidence="4" key="2">
    <citation type="submission" date="2010-05" db="EMBL/GenBank/DDBJ databases">
        <title>The genome sequence of Magnaporthe poae strain ATCC 64411.</title>
        <authorList>
            <person name="Ma L.-J."/>
            <person name="Dead R."/>
            <person name="Young S."/>
            <person name="Zeng Q."/>
            <person name="Koehrsen M."/>
            <person name="Alvarado L."/>
            <person name="Berlin A."/>
            <person name="Chapman S.B."/>
            <person name="Chen Z."/>
            <person name="Freedman E."/>
            <person name="Gellesch M."/>
            <person name="Goldberg J."/>
            <person name="Griggs A."/>
            <person name="Gujja S."/>
            <person name="Heilman E.R."/>
            <person name="Heiman D."/>
            <person name="Hepburn T."/>
            <person name="Howarth C."/>
            <person name="Jen D."/>
            <person name="Larson L."/>
            <person name="Mehta T."/>
            <person name="Neiman D."/>
            <person name="Pearson M."/>
            <person name="Roberts A."/>
            <person name="Saif S."/>
            <person name="Shea T."/>
            <person name="Shenoy N."/>
            <person name="Sisk P."/>
            <person name="Stolte C."/>
            <person name="Sykes S."/>
            <person name="Walk T."/>
            <person name="White J."/>
            <person name="Yandava C."/>
            <person name="Haas B."/>
            <person name="Nusbaum C."/>
            <person name="Birren B."/>
        </authorList>
    </citation>
    <scope>NUCLEOTIDE SEQUENCE [LARGE SCALE GENOMIC DNA]</scope>
    <source>
        <strain evidence="4">ATCC 64411 / 73-15</strain>
    </source>
</reference>
<accession>A0A0C4EAN1</accession>
<dbReference type="VEuPathDB" id="FungiDB:MAPG_09707"/>
<evidence type="ECO:0000313" key="3">
    <source>
        <dbReference type="EnsemblFungi" id="MAPG_09707T0"/>
    </source>
</evidence>
<dbReference type="EnsemblFungi" id="MAPG_09707T0">
    <property type="protein sequence ID" value="MAPG_09707T0"/>
    <property type="gene ID" value="MAPG_09707"/>
</dbReference>
<organism evidence="3 4">
    <name type="scientific">Magnaporthiopsis poae (strain ATCC 64411 / 73-15)</name>
    <name type="common">Kentucky bluegrass fungus</name>
    <name type="synonym">Magnaporthe poae</name>
    <dbReference type="NCBI Taxonomy" id="644358"/>
    <lineage>
        <taxon>Eukaryota</taxon>
        <taxon>Fungi</taxon>
        <taxon>Dikarya</taxon>
        <taxon>Ascomycota</taxon>
        <taxon>Pezizomycotina</taxon>
        <taxon>Sordariomycetes</taxon>
        <taxon>Sordariomycetidae</taxon>
        <taxon>Magnaporthales</taxon>
        <taxon>Magnaporthaceae</taxon>
        <taxon>Magnaporthiopsis</taxon>
    </lineage>
</organism>
<evidence type="ECO:0000313" key="2">
    <source>
        <dbReference type="EMBL" id="KLU91185.1"/>
    </source>
</evidence>
<keyword evidence="4" id="KW-1185">Reference proteome</keyword>
<reference evidence="3" key="5">
    <citation type="submission" date="2015-06" db="UniProtKB">
        <authorList>
            <consortium name="EnsemblFungi"/>
        </authorList>
    </citation>
    <scope>IDENTIFICATION</scope>
    <source>
        <strain evidence="3">ATCC 64411</strain>
    </source>
</reference>
<dbReference type="EMBL" id="ADBL01002483">
    <property type="status" value="NOT_ANNOTATED_CDS"/>
    <property type="molecule type" value="Genomic_DNA"/>
</dbReference>
<dbReference type="Proteomes" id="UP000011715">
    <property type="component" value="Unassembled WGS sequence"/>
</dbReference>
<reference evidence="3" key="4">
    <citation type="journal article" date="2015" name="G3 (Bethesda)">
        <title>Genome sequences of three phytopathogenic species of the Magnaporthaceae family of fungi.</title>
        <authorList>
            <person name="Okagaki L.H."/>
            <person name="Nunes C.C."/>
            <person name="Sailsbery J."/>
            <person name="Clay B."/>
            <person name="Brown D."/>
            <person name="John T."/>
            <person name="Oh Y."/>
            <person name="Young N."/>
            <person name="Fitzgerald M."/>
            <person name="Haas B.J."/>
            <person name="Zeng Q."/>
            <person name="Young S."/>
            <person name="Adiconis X."/>
            <person name="Fan L."/>
            <person name="Levin J.Z."/>
            <person name="Mitchell T.K."/>
            <person name="Okubara P.A."/>
            <person name="Farman M.L."/>
            <person name="Kohn L.M."/>
            <person name="Birren B."/>
            <person name="Ma L.-J."/>
            <person name="Dean R.A."/>
        </authorList>
    </citation>
    <scope>NUCLEOTIDE SEQUENCE</scope>
    <source>
        <strain evidence="3">ATCC 64411 / 73-15</strain>
    </source>
</reference>
<reference evidence="2" key="1">
    <citation type="submission" date="2010-05" db="EMBL/GenBank/DDBJ databases">
        <title>The Genome Sequence of Magnaporthe poae strain ATCC 64411.</title>
        <authorList>
            <consortium name="The Broad Institute Genome Sequencing Platform"/>
            <consortium name="Broad Institute Genome Sequencing Center for Infectious Disease"/>
            <person name="Ma L.-J."/>
            <person name="Dead R."/>
            <person name="Young S."/>
            <person name="Zeng Q."/>
            <person name="Koehrsen M."/>
            <person name="Alvarado L."/>
            <person name="Berlin A."/>
            <person name="Chapman S.B."/>
            <person name="Chen Z."/>
            <person name="Freedman E."/>
            <person name="Gellesch M."/>
            <person name="Goldberg J."/>
            <person name="Griggs A."/>
            <person name="Gujja S."/>
            <person name="Heilman E.R."/>
            <person name="Heiman D."/>
            <person name="Hepburn T."/>
            <person name="Howarth C."/>
            <person name="Jen D."/>
            <person name="Larson L."/>
            <person name="Mehta T."/>
            <person name="Neiman D."/>
            <person name="Pearson M."/>
            <person name="Roberts A."/>
            <person name="Saif S."/>
            <person name="Shea T."/>
            <person name="Shenoy N."/>
            <person name="Sisk P."/>
            <person name="Stolte C."/>
            <person name="Sykes S."/>
            <person name="Walk T."/>
            <person name="White J."/>
            <person name="Yandava C."/>
            <person name="Haas B."/>
            <person name="Nusbaum C."/>
            <person name="Birren B."/>
        </authorList>
    </citation>
    <scope>NUCLEOTIDE SEQUENCE</scope>
    <source>
        <strain evidence="2">ATCC 64411</strain>
    </source>
</reference>
<evidence type="ECO:0000313" key="4">
    <source>
        <dbReference type="Proteomes" id="UP000011715"/>
    </source>
</evidence>
<evidence type="ECO:0000256" key="1">
    <source>
        <dbReference type="SAM" id="MobiDB-lite"/>
    </source>
</evidence>
<gene>
    <name evidence="2" type="ORF">MAPG_09707</name>
</gene>
<sequence length="82" mass="8567">MTALAATDVFGGEQQGRAGQGRAGKAPLDQCVIGWADERTAVLSGSCRIVSFLGNSTNHHRQPLLTPAGGIRGHARDPESQI</sequence>
<dbReference type="EMBL" id="GL876976">
    <property type="protein sequence ID" value="KLU91185.1"/>
    <property type="molecule type" value="Genomic_DNA"/>
</dbReference>
<name>A0A0C4EAN1_MAGP6</name>
<reference evidence="2" key="3">
    <citation type="submission" date="2011-03" db="EMBL/GenBank/DDBJ databases">
        <title>Annotation of Magnaporthe poae ATCC 64411.</title>
        <authorList>
            <person name="Ma L.-J."/>
            <person name="Dead R."/>
            <person name="Young S.K."/>
            <person name="Zeng Q."/>
            <person name="Gargeya S."/>
            <person name="Fitzgerald M."/>
            <person name="Haas B."/>
            <person name="Abouelleil A."/>
            <person name="Alvarado L."/>
            <person name="Arachchi H.M."/>
            <person name="Berlin A."/>
            <person name="Brown A."/>
            <person name="Chapman S.B."/>
            <person name="Chen Z."/>
            <person name="Dunbar C."/>
            <person name="Freedman E."/>
            <person name="Gearin G."/>
            <person name="Gellesch M."/>
            <person name="Goldberg J."/>
            <person name="Griggs A."/>
            <person name="Gujja S."/>
            <person name="Heiman D."/>
            <person name="Howarth C."/>
            <person name="Larson L."/>
            <person name="Lui A."/>
            <person name="MacDonald P.J.P."/>
            <person name="Mehta T."/>
            <person name="Montmayeur A."/>
            <person name="Murphy C."/>
            <person name="Neiman D."/>
            <person name="Pearson M."/>
            <person name="Priest M."/>
            <person name="Roberts A."/>
            <person name="Saif S."/>
            <person name="Shea T."/>
            <person name="Shenoy N."/>
            <person name="Sisk P."/>
            <person name="Stolte C."/>
            <person name="Sykes S."/>
            <person name="Yandava C."/>
            <person name="Wortman J."/>
            <person name="Nusbaum C."/>
            <person name="Birren B."/>
        </authorList>
    </citation>
    <scope>NUCLEOTIDE SEQUENCE</scope>
    <source>
        <strain evidence="2">ATCC 64411</strain>
    </source>
</reference>
<feature type="region of interest" description="Disordered" evidence="1">
    <location>
        <begin position="1"/>
        <end position="24"/>
    </location>
</feature>
<dbReference type="AlphaFoldDB" id="A0A0C4EAN1"/>
<protein>
    <submittedName>
        <fullName evidence="2 3">Uncharacterized protein</fullName>
    </submittedName>
</protein>
<feature type="region of interest" description="Disordered" evidence="1">
    <location>
        <begin position="58"/>
        <end position="82"/>
    </location>
</feature>